<dbReference type="AlphaFoldDB" id="A0AAV0L2Y8"/>
<keyword evidence="14 20" id="KW-0067">ATP-binding</keyword>
<dbReference type="InterPro" id="IPR001220">
    <property type="entry name" value="Legume_lectin_dom"/>
</dbReference>
<evidence type="ECO:0000256" key="21">
    <source>
        <dbReference type="SAM" id="MobiDB-lite"/>
    </source>
</evidence>
<dbReference type="PROSITE" id="PS00108">
    <property type="entry name" value="PROTEIN_KINASE_ST"/>
    <property type="match status" value="1"/>
</dbReference>
<dbReference type="EC" id="2.7.11.1" evidence="5"/>
<evidence type="ECO:0000256" key="10">
    <source>
        <dbReference type="ARBA" id="ARBA00022729"/>
    </source>
</evidence>
<evidence type="ECO:0000256" key="1">
    <source>
        <dbReference type="ARBA" id="ARBA00004251"/>
    </source>
</evidence>
<evidence type="ECO:0000259" key="24">
    <source>
        <dbReference type="PROSITE" id="PS50011"/>
    </source>
</evidence>
<evidence type="ECO:0000256" key="4">
    <source>
        <dbReference type="ARBA" id="ARBA00010217"/>
    </source>
</evidence>
<comment type="catalytic activity">
    <reaction evidence="19">
        <text>L-seryl-[protein] + ATP = O-phospho-L-seryl-[protein] + ADP + H(+)</text>
        <dbReference type="Rhea" id="RHEA:17989"/>
        <dbReference type="Rhea" id="RHEA-COMP:9863"/>
        <dbReference type="Rhea" id="RHEA-COMP:11604"/>
        <dbReference type="ChEBI" id="CHEBI:15378"/>
        <dbReference type="ChEBI" id="CHEBI:29999"/>
        <dbReference type="ChEBI" id="CHEBI:30616"/>
        <dbReference type="ChEBI" id="CHEBI:83421"/>
        <dbReference type="ChEBI" id="CHEBI:456216"/>
        <dbReference type="EC" id="2.7.11.1"/>
    </reaction>
</comment>
<comment type="subcellular location">
    <subcellularLocation>
        <location evidence="1">Cell membrane</location>
        <topology evidence="1">Single-pass type I membrane protein</topology>
    </subcellularLocation>
</comment>
<evidence type="ECO:0000256" key="22">
    <source>
        <dbReference type="SAM" id="Phobius"/>
    </source>
</evidence>
<feature type="binding site" evidence="20">
    <location>
        <position position="393"/>
    </location>
    <ligand>
        <name>ATP</name>
        <dbReference type="ChEBI" id="CHEBI:30616"/>
    </ligand>
</feature>
<feature type="transmembrane region" description="Helical" evidence="22">
    <location>
        <begin position="306"/>
        <end position="330"/>
    </location>
</feature>
<accession>A0AAV0L2Y8</accession>
<evidence type="ECO:0000256" key="2">
    <source>
        <dbReference type="ARBA" id="ARBA00007606"/>
    </source>
</evidence>
<dbReference type="GO" id="GO:0005886">
    <property type="term" value="C:plasma membrane"/>
    <property type="evidence" value="ECO:0007669"/>
    <property type="project" value="UniProtKB-SubCell"/>
</dbReference>
<feature type="domain" description="Protein kinase" evidence="24">
    <location>
        <begin position="363"/>
        <end position="640"/>
    </location>
</feature>
<gene>
    <name evidence="25" type="ORF">LITE_LOCUS21962</name>
</gene>
<evidence type="ECO:0000256" key="14">
    <source>
        <dbReference type="ARBA" id="ARBA00022840"/>
    </source>
</evidence>
<dbReference type="GO" id="GO:0004674">
    <property type="term" value="F:protein serine/threonine kinase activity"/>
    <property type="evidence" value="ECO:0007669"/>
    <property type="project" value="UniProtKB-KW"/>
</dbReference>
<reference evidence="25" key="1">
    <citation type="submission" date="2022-08" db="EMBL/GenBank/DDBJ databases">
        <authorList>
            <person name="Gutierrez-Valencia J."/>
        </authorList>
    </citation>
    <scope>NUCLEOTIDE SEQUENCE</scope>
</reference>
<comment type="caution">
    <text evidence="25">The sequence shown here is derived from an EMBL/GenBank/DDBJ whole genome shotgun (WGS) entry which is preliminary data.</text>
</comment>
<feature type="chain" id="PRO_5043426593" description="non-specific serine/threonine protein kinase" evidence="23">
    <location>
        <begin position="27"/>
        <end position="695"/>
    </location>
</feature>
<dbReference type="FunFam" id="1.10.510.10:FF:000108">
    <property type="entry name" value="L-type lectin-domain containing receptor kinase S.4"/>
    <property type="match status" value="1"/>
</dbReference>
<comment type="similarity">
    <text evidence="3">In the N-terminal section; belongs to the leguminous lectin family.</text>
</comment>
<keyword evidence="11" id="KW-0430">Lectin</keyword>
<keyword evidence="15 22" id="KW-1133">Transmembrane helix</keyword>
<evidence type="ECO:0000256" key="13">
    <source>
        <dbReference type="ARBA" id="ARBA00022777"/>
    </source>
</evidence>
<feature type="signal peptide" evidence="23">
    <location>
        <begin position="1"/>
        <end position="26"/>
    </location>
</feature>
<dbReference type="InterPro" id="IPR000719">
    <property type="entry name" value="Prot_kinase_dom"/>
</dbReference>
<dbReference type="GO" id="GO:0030246">
    <property type="term" value="F:carbohydrate binding"/>
    <property type="evidence" value="ECO:0007669"/>
    <property type="project" value="UniProtKB-KW"/>
</dbReference>
<dbReference type="PROSITE" id="PS00107">
    <property type="entry name" value="PROTEIN_KINASE_ATP"/>
    <property type="match status" value="1"/>
</dbReference>
<dbReference type="CDD" id="cd06899">
    <property type="entry name" value="lectin_legume_LecRK_Arcelin_ConA"/>
    <property type="match status" value="1"/>
</dbReference>
<evidence type="ECO:0000256" key="16">
    <source>
        <dbReference type="ARBA" id="ARBA00023136"/>
    </source>
</evidence>
<dbReference type="Proteomes" id="UP001154282">
    <property type="component" value="Unassembled WGS sequence"/>
</dbReference>
<feature type="compositionally biased region" description="Low complexity" evidence="21">
    <location>
        <begin position="679"/>
        <end position="695"/>
    </location>
</feature>
<organism evidence="25 26">
    <name type="scientific">Linum tenue</name>
    <dbReference type="NCBI Taxonomy" id="586396"/>
    <lineage>
        <taxon>Eukaryota</taxon>
        <taxon>Viridiplantae</taxon>
        <taxon>Streptophyta</taxon>
        <taxon>Embryophyta</taxon>
        <taxon>Tracheophyta</taxon>
        <taxon>Spermatophyta</taxon>
        <taxon>Magnoliopsida</taxon>
        <taxon>eudicotyledons</taxon>
        <taxon>Gunneridae</taxon>
        <taxon>Pentapetalae</taxon>
        <taxon>rosids</taxon>
        <taxon>fabids</taxon>
        <taxon>Malpighiales</taxon>
        <taxon>Linaceae</taxon>
        <taxon>Linum</taxon>
    </lineage>
</organism>
<keyword evidence="7" id="KW-0723">Serine/threonine-protein kinase</keyword>
<evidence type="ECO:0000256" key="20">
    <source>
        <dbReference type="PROSITE-ProRule" id="PRU10141"/>
    </source>
</evidence>
<comment type="similarity">
    <text evidence="4">In the C-terminal section; belongs to the protein kinase superfamily. Ser/Thr protein kinase family.</text>
</comment>
<evidence type="ECO:0000256" key="6">
    <source>
        <dbReference type="ARBA" id="ARBA00022475"/>
    </source>
</evidence>
<dbReference type="InterPro" id="IPR011009">
    <property type="entry name" value="Kinase-like_dom_sf"/>
</dbReference>
<dbReference type="Gene3D" id="3.30.200.20">
    <property type="entry name" value="Phosphorylase Kinase, domain 1"/>
    <property type="match status" value="1"/>
</dbReference>
<dbReference type="EMBL" id="CAMGYJ010000006">
    <property type="protein sequence ID" value="CAI0429039.1"/>
    <property type="molecule type" value="Genomic_DNA"/>
</dbReference>
<dbReference type="InterPro" id="IPR017441">
    <property type="entry name" value="Protein_kinase_ATP_BS"/>
</dbReference>
<comment type="catalytic activity">
    <reaction evidence="18">
        <text>L-threonyl-[protein] + ATP = O-phospho-L-threonyl-[protein] + ADP + H(+)</text>
        <dbReference type="Rhea" id="RHEA:46608"/>
        <dbReference type="Rhea" id="RHEA-COMP:11060"/>
        <dbReference type="Rhea" id="RHEA-COMP:11605"/>
        <dbReference type="ChEBI" id="CHEBI:15378"/>
        <dbReference type="ChEBI" id="CHEBI:30013"/>
        <dbReference type="ChEBI" id="CHEBI:30616"/>
        <dbReference type="ChEBI" id="CHEBI:61977"/>
        <dbReference type="ChEBI" id="CHEBI:456216"/>
        <dbReference type="EC" id="2.7.11.1"/>
    </reaction>
</comment>
<keyword evidence="26" id="KW-1185">Reference proteome</keyword>
<keyword evidence="6" id="KW-1003">Cell membrane</keyword>
<keyword evidence="9 22" id="KW-0812">Transmembrane</keyword>
<evidence type="ECO:0000256" key="23">
    <source>
        <dbReference type="SAM" id="SignalP"/>
    </source>
</evidence>
<evidence type="ECO:0000256" key="5">
    <source>
        <dbReference type="ARBA" id="ARBA00012513"/>
    </source>
</evidence>
<dbReference type="InterPro" id="IPR050528">
    <property type="entry name" value="L-type_Lectin-RKs"/>
</dbReference>
<evidence type="ECO:0000256" key="3">
    <source>
        <dbReference type="ARBA" id="ARBA00008536"/>
    </source>
</evidence>
<keyword evidence="17" id="KW-0675">Receptor</keyword>
<evidence type="ECO:0000313" key="26">
    <source>
        <dbReference type="Proteomes" id="UP001154282"/>
    </source>
</evidence>
<dbReference type="FunFam" id="2.60.120.200:FF:000112">
    <property type="entry name" value="L-type lectin-domain containing receptor kinase V.9"/>
    <property type="match status" value="1"/>
</dbReference>
<dbReference type="PROSITE" id="PS50011">
    <property type="entry name" value="PROTEIN_KINASE_DOM"/>
    <property type="match status" value="1"/>
</dbReference>
<evidence type="ECO:0000256" key="17">
    <source>
        <dbReference type="ARBA" id="ARBA00023170"/>
    </source>
</evidence>
<feature type="region of interest" description="Disordered" evidence="21">
    <location>
        <begin position="673"/>
        <end position="695"/>
    </location>
</feature>
<keyword evidence="10 23" id="KW-0732">Signal</keyword>
<name>A0AAV0L2Y8_9ROSI</name>
<evidence type="ECO:0000256" key="7">
    <source>
        <dbReference type="ARBA" id="ARBA00022527"/>
    </source>
</evidence>
<dbReference type="SUPFAM" id="SSF56112">
    <property type="entry name" value="Protein kinase-like (PK-like)"/>
    <property type="match status" value="1"/>
</dbReference>
<dbReference type="SUPFAM" id="SSF49899">
    <property type="entry name" value="Concanavalin A-like lectins/glucanases"/>
    <property type="match status" value="1"/>
</dbReference>
<dbReference type="Gene3D" id="2.60.120.200">
    <property type="match status" value="1"/>
</dbReference>
<keyword evidence="13" id="KW-0418">Kinase</keyword>
<dbReference type="Gene3D" id="1.10.510.10">
    <property type="entry name" value="Transferase(Phosphotransferase) domain 1"/>
    <property type="match status" value="1"/>
</dbReference>
<evidence type="ECO:0000256" key="11">
    <source>
        <dbReference type="ARBA" id="ARBA00022734"/>
    </source>
</evidence>
<dbReference type="InterPro" id="IPR013320">
    <property type="entry name" value="ConA-like_dom_sf"/>
</dbReference>
<dbReference type="PANTHER" id="PTHR27007">
    <property type="match status" value="1"/>
</dbReference>
<evidence type="ECO:0000313" key="25">
    <source>
        <dbReference type="EMBL" id="CAI0429039.1"/>
    </source>
</evidence>
<sequence>MAAPNNNTLLCCVLFFITIAVPAAHSAVDQFTFNGFSGADDGEILVDDRVSILKPGGALRLTSTRTKNAIGHAFHTRPIRMLNRTSPFPSSTSFATTFVFSIISPAAGKGGFGLAFVLAPSPEFPGAAADHYLGLFNSTTNDGDPSNHVFAIEFDTVNGVNDTRDTDGNHVGINVNSMNSRNASSAYFVDDGNQRQEVILQSGDPIQAWVEYDAVLKRVDVTVSPAGNRKPIAPLLSESLDLTPVVRELMYAGFSASTGGEKASAHYILGWSFSTDGNPAPPLNISLLPSPPPAEKSPSPRFAPSVIALISALCAVTVVLLGVLIFATLYKRVTMRFEALEDWELECPHRFRYRDLYSGTRGFSDSEMIGIGGFGAVYRAIIPNSGSLLAVKKITPNSIQGIREFAAEIESLGRLRHKNLVNLQGWCKQRSDLLLVYDYIPNGSLDFFLYGGQRGLSWEQRFRVLKGIAAGLLYLHEEWEQVVIHRDVKSSNVLIDGEMNGRLGDFGLARLYSHGTAASHTTNVVGTVGYIAPELARTGKASTRSDVFAFGVLLLETASGRRPIGDGDGDFILVDWVTECLQMGSVLDSADARLERRYVAEEMEMVLGLGLICSHQRQESRPTMRQVVRYLNCEDQLPTVDRRGYTDDDALGSARRANSRLLEVVMSTPPDLGSADMYSSSSISGGSTSSIYNGR</sequence>
<evidence type="ECO:0000256" key="12">
    <source>
        <dbReference type="ARBA" id="ARBA00022741"/>
    </source>
</evidence>
<evidence type="ECO:0000256" key="9">
    <source>
        <dbReference type="ARBA" id="ARBA00022692"/>
    </source>
</evidence>
<dbReference type="CDD" id="cd14066">
    <property type="entry name" value="STKc_IRAK"/>
    <property type="match status" value="1"/>
</dbReference>
<dbReference type="InterPro" id="IPR008271">
    <property type="entry name" value="Ser/Thr_kinase_AS"/>
</dbReference>
<evidence type="ECO:0000256" key="15">
    <source>
        <dbReference type="ARBA" id="ARBA00022989"/>
    </source>
</evidence>
<evidence type="ECO:0000256" key="8">
    <source>
        <dbReference type="ARBA" id="ARBA00022679"/>
    </source>
</evidence>
<proteinExistence type="inferred from homology"/>
<protein>
    <recommendedName>
        <fullName evidence="5">non-specific serine/threonine protein kinase</fullName>
        <ecNumber evidence="5">2.7.11.1</ecNumber>
    </recommendedName>
</protein>
<keyword evidence="16 22" id="KW-0472">Membrane</keyword>
<keyword evidence="8" id="KW-0808">Transferase</keyword>
<dbReference type="FunFam" id="3.30.200.20:FF:000039">
    <property type="entry name" value="receptor-like protein kinase FERONIA"/>
    <property type="match status" value="1"/>
</dbReference>
<keyword evidence="12 20" id="KW-0547">Nucleotide-binding</keyword>
<evidence type="ECO:0000256" key="19">
    <source>
        <dbReference type="ARBA" id="ARBA00048679"/>
    </source>
</evidence>
<dbReference type="Pfam" id="PF00139">
    <property type="entry name" value="Lectin_legB"/>
    <property type="match status" value="1"/>
</dbReference>
<comment type="similarity">
    <text evidence="2">Belongs to the leguminous lectin family.</text>
</comment>
<evidence type="ECO:0000256" key="18">
    <source>
        <dbReference type="ARBA" id="ARBA00047899"/>
    </source>
</evidence>
<dbReference type="Pfam" id="PF00069">
    <property type="entry name" value="Pkinase"/>
    <property type="match status" value="1"/>
</dbReference>
<dbReference type="GO" id="GO:0005524">
    <property type="term" value="F:ATP binding"/>
    <property type="evidence" value="ECO:0007669"/>
    <property type="project" value="UniProtKB-UniRule"/>
</dbReference>
<dbReference type="SMART" id="SM00220">
    <property type="entry name" value="S_TKc"/>
    <property type="match status" value="1"/>
</dbReference>